<organism evidence="2 3">
    <name type="scientific">Streptomyces luteolus</name>
    <dbReference type="NCBI Taxonomy" id="3043615"/>
    <lineage>
        <taxon>Bacteria</taxon>
        <taxon>Bacillati</taxon>
        <taxon>Actinomycetota</taxon>
        <taxon>Actinomycetes</taxon>
        <taxon>Kitasatosporales</taxon>
        <taxon>Streptomycetaceae</taxon>
        <taxon>Streptomyces</taxon>
    </lineage>
</organism>
<sequence>MGAPKGGAEGVIPALRPDPHPAKSPRPDGRYPVAWLHICAPRDAVPTATSRCECGRDRSAIGRHRVLALIEDHAAHRSTCPLRVPQEGRAAA</sequence>
<protein>
    <submittedName>
        <fullName evidence="2">Uncharacterized protein</fullName>
    </submittedName>
</protein>
<accession>A0ABT6T8B7</accession>
<keyword evidence="3" id="KW-1185">Reference proteome</keyword>
<dbReference type="Proteomes" id="UP001237105">
    <property type="component" value="Unassembled WGS sequence"/>
</dbReference>
<feature type="compositionally biased region" description="Basic and acidic residues" evidence="1">
    <location>
        <begin position="17"/>
        <end position="28"/>
    </location>
</feature>
<comment type="caution">
    <text evidence="2">The sequence shown here is derived from an EMBL/GenBank/DDBJ whole genome shotgun (WGS) entry which is preliminary data.</text>
</comment>
<dbReference type="EMBL" id="JASCIS010000059">
    <property type="protein sequence ID" value="MDI3423625.1"/>
    <property type="molecule type" value="Genomic_DNA"/>
</dbReference>
<reference evidence="2 3" key="1">
    <citation type="submission" date="2023-05" db="EMBL/GenBank/DDBJ databases">
        <title>Draft genome sequence of Streptomyces sp. B-S-A12 isolated from a cave soil in Thailand.</title>
        <authorList>
            <person name="Chamroensaksri N."/>
            <person name="Muangham S."/>
        </authorList>
    </citation>
    <scope>NUCLEOTIDE SEQUENCE [LARGE SCALE GENOMIC DNA]</scope>
    <source>
        <strain evidence="2 3">B-S-A12</strain>
    </source>
</reference>
<name>A0ABT6T8B7_9ACTN</name>
<evidence type="ECO:0000313" key="2">
    <source>
        <dbReference type="EMBL" id="MDI3423625.1"/>
    </source>
</evidence>
<dbReference type="RefSeq" id="WP_282539463.1">
    <property type="nucleotide sequence ID" value="NZ_JASCIS010000059.1"/>
</dbReference>
<evidence type="ECO:0000256" key="1">
    <source>
        <dbReference type="SAM" id="MobiDB-lite"/>
    </source>
</evidence>
<gene>
    <name evidence="2" type="ORF">QIT00_34640</name>
</gene>
<evidence type="ECO:0000313" key="3">
    <source>
        <dbReference type="Proteomes" id="UP001237105"/>
    </source>
</evidence>
<proteinExistence type="predicted"/>
<feature type="region of interest" description="Disordered" evidence="1">
    <location>
        <begin position="1"/>
        <end position="28"/>
    </location>
</feature>